<gene>
    <name evidence="5" type="ORF">RJ641_016950</name>
</gene>
<dbReference type="Gene3D" id="3.40.50.720">
    <property type="entry name" value="NAD(P)-binding Rossmann-like Domain"/>
    <property type="match status" value="1"/>
</dbReference>
<feature type="domain" description="NAD-dependent epimerase/dehydratase" evidence="4">
    <location>
        <begin position="7"/>
        <end position="243"/>
    </location>
</feature>
<dbReference type="AlphaFoldDB" id="A0AAN8Z2P8"/>
<dbReference type="PANTHER" id="PTHR10366">
    <property type="entry name" value="NAD DEPENDENT EPIMERASE/DEHYDRATASE"/>
    <property type="match status" value="1"/>
</dbReference>
<evidence type="ECO:0000256" key="1">
    <source>
        <dbReference type="ARBA" id="ARBA00022857"/>
    </source>
</evidence>
<dbReference type="EMBL" id="JBAMMX010000022">
    <property type="protein sequence ID" value="KAK6918528.1"/>
    <property type="molecule type" value="Genomic_DNA"/>
</dbReference>
<evidence type="ECO:0000256" key="3">
    <source>
        <dbReference type="ARBA" id="ARBA00023445"/>
    </source>
</evidence>
<accession>A0AAN8Z2P8</accession>
<evidence type="ECO:0000313" key="5">
    <source>
        <dbReference type="EMBL" id="KAK6918528.1"/>
    </source>
</evidence>
<dbReference type="InterPro" id="IPR050425">
    <property type="entry name" value="NAD(P)_dehydrat-like"/>
</dbReference>
<evidence type="ECO:0000256" key="2">
    <source>
        <dbReference type="ARBA" id="ARBA00023002"/>
    </source>
</evidence>
<dbReference type="GO" id="GO:0016616">
    <property type="term" value="F:oxidoreductase activity, acting on the CH-OH group of donors, NAD or NADP as acceptor"/>
    <property type="evidence" value="ECO:0007669"/>
    <property type="project" value="TreeGrafter"/>
</dbReference>
<comment type="caution">
    <text evidence="5">The sequence shown here is derived from an EMBL/GenBank/DDBJ whole genome shotgun (WGS) entry which is preliminary data.</text>
</comment>
<evidence type="ECO:0000313" key="6">
    <source>
        <dbReference type="Proteomes" id="UP001370490"/>
    </source>
</evidence>
<dbReference type="Pfam" id="PF01370">
    <property type="entry name" value="Epimerase"/>
    <property type="match status" value="1"/>
</dbReference>
<dbReference type="CDD" id="cd08958">
    <property type="entry name" value="FR_SDR_e"/>
    <property type="match status" value="1"/>
</dbReference>
<keyword evidence="6" id="KW-1185">Reference proteome</keyword>
<dbReference type="Proteomes" id="UP001370490">
    <property type="component" value="Unassembled WGS sequence"/>
</dbReference>
<keyword evidence="2" id="KW-0560">Oxidoreductase</keyword>
<comment type="similarity">
    <text evidence="3">Belongs to the NAD(P)-dependent epimerase/dehydratase family. Dihydroflavonol-4-reductase subfamily.</text>
</comment>
<evidence type="ECO:0000259" key="4">
    <source>
        <dbReference type="Pfam" id="PF01370"/>
    </source>
</evidence>
<dbReference type="SUPFAM" id="SSF51735">
    <property type="entry name" value="NAD(P)-binding Rossmann-fold domains"/>
    <property type="match status" value="1"/>
</dbReference>
<proteinExistence type="inferred from homology"/>
<organism evidence="5 6">
    <name type="scientific">Dillenia turbinata</name>
    <dbReference type="NCBI Taxonomy" id="194707"/>
    <lineage>
        <taxon>Eukaryota</taxon>
        <taxon>Viridiplantae</taxon>
        <taxon>Streptophyta</taxon>
        <taxon>Embryophyta</taxon>
        <taxon>Tracheophyta</taxon>
        <taxon>Spermatophyta</taxon>
        <taxon>Magnoliopsida</taxon>
        <taxon>eudicotyledons</taxon>
        <taxon>Gunneridae</taxon>
        <taxon>Pentapetalae</taxon>
        <taxon>Dilleniales</taxon>
        <taxon>Dilleniaceae</taxon>
        <taxon>Dillenia</taxon>
    </lineage>
</organism>
<name>A0AAN8Z2P8_9MAGN</name>
<dbReference type="InterPro" id="IPR036291">
    <property type="entry name" value="NAD(P)-bd_dom_sf"/>
</dbReference>
<dbReference type="FunFam" id="3.40.50.720:FF:000085">
    <property type="entry name" value="Dihydroflavonol reductase"/>
    <property type="match status" value="1"/>
</dbReference>
<protein>
    <submittedName>
        <fullName evidence="5">NAD-dependent epimerase/dehydratase</fullName>
    </submittedName>
</protein>
<keyword evidence="1" id="KW-0521">NADP</keyword>
<dbReference type="PANTHER" id="PTHR10366:SF563">
    <property type="entry name" value="CINNAMOYL-COA REDUCTASE 16"/>
    <property type="match status" value="1"/>
</dbReference>
<dbReference type="InterPro" id="IPR001509">
    <property type="entry name" value="Epimerase_deHydtase"/>
</dbReference>
<reference evidence="5 6" key="1">
    <citation type="submission" date="2023-12" db="EMBL/GenBank/DDBJ databases">
        <title>A high-quality genome assembly for Dillenia turbinata (Dilleniales).</title>
        <authorList>
            <person name="Chanderbali A."/>
        </authorList>
    </citation>
    <scope>NUCLEOTIDE SEQUENCE [LARGE SCALE GENOMIC DNA]</scope>
    <source>
        <strain evidence="5">LSX21</strain>
        <tissue evidence="5">Leaf</tissue>
    </source>
</reference>
<sequence>MEEKGAVCVTGGTGYIASWLIKRLLEHGYTVRATVRSDPSKKDMDYLTNLPRAKEKLQIFIAYLSIPESFGEAINGCTGVFLLAHPTNSEEPEEVVAKTTIQATLGILRACLNSKTVKRVVYTSSVAAVLNVRDREINVVDENIWSDVDYIRELKLDESSYSALKILVEKTALDFAEKNGLDLVTLLPSLVFGPFLAPQIPWTVTMALSMILGLKDLYHFLSYPLVHVDDVASAHIFLLEYSNARGRYICSAEHKSVLEIAEFLSATYPEYPTPTLDELQDINARVLPCLSSKKLLDAGFKYNYGMREMFDDAIQCCKTKGLL</sequence>